<feature type="compositionally biased region" description="Basic and acidic residues" evidence="3">
    <location>
        <begin position="21"/>
        <end position="33"/>
    </location>
</feature>
<dbReference type="CDD" id="cd16647">
    <property type="entry name" value="mRING-HC-C3HC5_NEU1"/>
    <property type="match status" value="1"/>
</dbReference>
<keyword evidence="1" id="KW-0863">Zinc-finger</keyword>
<evidence type="ECO:0000256" key="2">
    <source>
        <dbReference type="SAM" id="Coils"/>
    </source>
</evidence>
<evidence type="ECO:0000256" key="3">
    <source>
        <dbReference type="SAM" id="MobiDB-lite"/>
    </source>
</evidence>
<dbReference type="InterPro" id="IPR001841">
    <property type="entry name" value="Znf_RING"/>
</dbReference>
<feature type="compositionally biased region" description="Basic and acidic residues" evidence="3">
    <location>
        <begin position="483"/>
        <end position="498"/>
    </location>
</feature>
<feature type="region of interest" description="Disordered" evidence="3">
    <location>
        <begin position="60"/>
        <end position="84"/>
    </location>
</feature>
<dbReference type="InterPro" id="IPR013083">
    <property type="entry name" value="Znf_RING/FYVE/PHD"/>
</dbReference>
<feature type="compositionally biased region" description="Polar residues" evidence="3">
    <location>
        <begin position="1"/>
        <end position="13"/>
    </location>
</feature>
<protein>
    <recommendedName>
        <fullName evidence="4">RING-type domain-containing protein</fullName>
    </recommendedName>
</protein>
<evidence type="ECO:0000259" key="4">
    <source>
        <dbReference type="PROSITE" id="PS50089"/>
    </source>
</evidence>
<keyword evidence="1" id="KW-0479">Metal-binding</keyword>
<dbReference type="SUPFAM" id="SSF57850">
    <property type="entry name" value="RING/U-box"/>
    <property type="match status" value="1"/>
</dbReference>
<feature type="compositionally biased region" description="Polar residues" evidence="3">
    <location>
        <begin position="234"/>
        <end position="254"/>
    </location>
</feature>
<feature type="region of interest" description="Disordered" evidence="3">
    <location>
        <begin position="122"/>
        <end position="164"/>
    </location>
</feature>
<dbReference type="PANTHER" id="PTHR47820">
    <property type="entry name" value="BNAC05G24000D PROTEIN"/>
    <property type="match status" value="1"/>
</dbReference>
<dbReference type="Pfam" id="PF13920">
    <property type="entry name" value="zf-C3HC4_3"/>
    <property type="match status" value="1"/>
</dbReference>
<dbReference type="EMBL" id="JANJYI010000009">
    <property type="protein sequence ID" value="KAK2635060.1"/>
    <property type="molecule type" value="Genomic_DNA"/>
</dbReference>
<feature type="compositionally biased region" description="Basic and acidic residues" evidence="3">
    <location>
        <begin position="300"/>
        <end position="317"/>
    </location>
</feature>
<feature type="compositionally biased region" description="Acidic residues" evidence="3">
    <location>
        <begin position="779"/>
        <end position="814"/>
    </location>
</feature>
<evidence type="ECO:0000313" key="5">
    <source>
        <dbReference type="EMBL" id="KAK2635060.1"/>
    </source>
</evidence>
<reference evidence="5" key="1">
    <citation type="journal article" date="2023" name="Plant J.">
        <title>Genome sequences and population genomics provide insights into the demographic history, inbreeding, and mutation load of two 'living fossil' tree species of Dipteronia.</title>
        <authorList>
            <person name="Feng Y."/>
            <person name="Comes H.P."/>
            <person name="Chen J."/>
            <person name="Zhu S."/>
            <person name="Lu R."/>
            <person name="Zhang X."/>
            <person name="Li P."/>
            <person name="Qiu J."/>
            <person name="Olsen K.M."/>
            <person name="Qiu Y."/>
        </authorList>
    </citation>
    <scope>NUCLEOTIDE SEQUENCE</scope>
    <source>
        <strain evidence="5">KIB01</strain>
    </source>
</reference>
<keyword evidence="6" id="KW-1185">Reference proteome</keyword>
<accession>A0AAD9TF70</accession>
<feature type="region of interest" description="Disordered" evidence="3">
    <location>
        <begin position="573"/>
        <end position="592"/>
    </location>
</feature>
<feature type="domain" description="RING-type" evidence="4">
    <location>
        <begin position="952"/>
        <end position="991"/>
    </location>
</feature>
<feature type="region of interest" description="Disordered" evidence="3">
    <location>
        <begin position="1"/>
        <end position="33"/>
    </location>
</feature>
<feature type="region of interest" description="Disordered" evidence="3">
    <location>
        <begin position="851"/>
        <end position="888"/>
    </location>
</feature>
<keyword evidence="2" id="KW-0175">Coiled coil</keyword>
<dbReference type="PROSITE" id="PS50089">
    <property type="entry name" value="ZF_RING_2"/>
    <property type="match status" value="1"/>
</dbReference>
<gene>
    <name evidence="5" type="ORF">Ddye_029852</name>
</gene>
<feature type="region of interest" description="Disordered" evidence="3">
    <location>
        <begin position="90"/>
        <end position="109"/>
    </location>
</feature>
<feature type="compositionally biased region" description="Polar residues" evidence="3">
    <location>
        <begin position="197"/>
        <end position="221"/>
    </location>
</feature>
<feature type="region of interest" description="Disordered" evidence="3">
    <location>
        <begin position="421"/>
        <end position="514"/>
    </location>
</feature>
<dbReference type="Proteomes" id="UP001280121">
    <property type="component" value="Unassembled WGS sequence"/>
</dbReference>
<evidence type="ECO:0000256" key="1">
    <source>
        <dbReference type="PROSITE-ProRule" id="PRU00175"/>
    </source>
</evidence>
<dbReference type="AlphaFoldDB" id="A0AAD9TF70"/>
<keyword evidence="1" id="KW-0862">Zinc</keyword>
<organism evidence="5 6">
    <name type="scientific">Dipteronia dyeriana</name>
    <dbReference type="NCBI Taxonomy" id="168575"/>
    <lineage>
        <taxon>Eukaryota</taxon>
        <taxon>Viridiplantae</taxon>
        <taxon>Streptophyta</taxon>
        <taxon>Embryophyta</taxon>
        <taxon>Tracheophyta</taxon>
        <taxon>Spermatophyta</taxon>
        <taxon>Magnoliopsida</taxon>
        <taxon>eudicotyledons</taxon>
        <taxon>Gunneridae</taxon>
        <taxon>Pentapetalae</taxon>
        <taxon>rosids</taxon>
        <taxon>malvids</taxon>
        <taxon>Sapindales</taxon>
        <taxon>Sapindaceae</taxon>
        <taxon>Hippocastanoideae</taxon>
        <taxon>Acereae</taxon>
        <taxon>Dipteronia</taxon>
    </lineage>
</organism>
<evidence type="ECO:0000313" key="6">
    <source>
        <dbReference type="Proteomes" id="UP001280121"/>
    </source>
</evidence>
<feature type="compositionally biased region" description="Polar residues" evidence="3">
    <location>
        <begin position="283"/>
        <end position="298"/>
    </location>
</feature>
<name>A0AAD9TF70_9ROSI</name>
<sequence length="1004" mass="112535">MASSQVEIASSSPFGGVLKEQNSRRERCRESKNARAAAFQKNLKELVRDHLHNCISISADENSQNQSKNVDSLAANEQKSQHNQRSLRFLTNNQSKNNENQDGNSTQSRILDRWAAKQARDMVSTIEKQSQEAELLGAASSTSQEIPPDESENSRSSPPESSNLGASSLVQIWEARMNRSNSLNSSNLNQVSISSRTSSGLSNVENLVSASSPSRAGTSRGSEMGDSVDERSDTAAQSNPENSYSDWENQSDRNAMSEPITARNSDARESERVRIADIIKRLTSGSGDDNETGSNVCESPSRERRHAPFSEPVEQREQQQQPRGLTQVISSPKIRGRQAFADLLMQLERDRHKELHSLVERQAVSKFAQRGRIQSLLRLRFLQRGMSFREQERPHSAGSPLNRLSLGSSIMQLREKFGTGIENGVTPLSSTSASATTSSRNSRTEMANTTSTSNRLGEDDRIQEEVSVAGKSNEDGDGGEGSPRTDNRMEMANKRENQDDSSSTSNRLSEDDHIQEEVLVVGKLNEDGDGGEGSLRTDDDALQVTNWGSSLLESQETAETAAAAAAPAPLSVCGGNEMGEVQDANNQQEENSETRAILNDQNENEMAYEEEQEAGDQNQGQQQLFLHPQETTETEALVNSWYGNELAEAEEPYEDHQFFENNNDWITEISRPRSHWENLRQARYQERLSSSSDTDEIRQLIVRKRVSTFLSSDFRDRMDQLMTSLAMTQADIDGYHEEEDGTTPERMSQLLLSHLQRHLHPATTNQEEVEQAQEIDQVEEEYRDQEEEEDDHYQEEEDDEEEDEEDEEEEEGEESSMNHQFHEAGEYCQSSSTIQMPSPSVITTWSFRDIEVGDDSDHPGASSSPPPQPLPSQTYYQDSSSQSPEPANRLSIEMELIYDLRGQMEQLHREMAELRKSLQSAKMQHSNPQEEVHSVSVMANNALVGAPKRRTCCICYEMQVDSLLYRCGHMCTCLKCAHELQWSTGKCPICRAPIDDVVRAYMDA</sequence>
<proteinExistence type="predicted"/>
<feature type="compositionally biased region" description="Low complexity" evidence="3">
    <location>
        <begin position="429"/>
        <end position="441"/>
    </location>
</feature>
<dbReference type="Gene3D" id="3.30.40.10">
    <property type="entry name" value="Zinc/RING finger domain, C3HC4 (zinc finger)"/>
    <property type="match status" value="1"/>
</dbReference>
<feature type="compositionally biased region" description="Polar residues" evidence="3">
    <location>
        <begin position="445"/>
        <end position="455"/>
    </location>
</feature>
<feature type="region of interest" description="Disordered" evidence="3">
    <location>
        <begin position="779"/>
        <end position="820"/>
    </location>
</feature>
<feature type="coiled-coil region" evidence="2">
    <location>
        <begin position="897"/>
        <end position="924"/>
    </location>
</feature>
<feature type="region of interest" description="Disordered" evidence="3">
    <location>
        <begin position="196"/>
        <end position="330"/>
    </location>
</feature>
<feature type="compositionally biased region" description="Low complexity" evidence="3">
    <location>
        <begin position="871"/>
        <end position="883"/>
    </location>
</feature>
<feature type="compositionally biased region" description="Basic and acidic residues" evidence="3">
    <location>
        <begin position="265"/>
        <end position="280"/>
    </location>
</feature>
<dbReference type="GO" id="GO:0008270">
    <property type="term" value="F:zinc ion binding"/>
    <property type="evidence" value="ECO:0007669"/>
    <property type="project" value="UniProtKB-KW"/>
</dbReference>
<dbReference type="PANTHER" id="PTHR47820:SF3">
    <property type="entry name" value="OS07G0499800 PROTEIN"/>
    <property type="match status" value="1"/>
</dbReference>
<comment type="caution">
    <text evidence="5">The sequence shown here is derived from an EMBL/GenBank/DDBJ whole genome shotgun (WGS) entry which is preliminary data.</text>
</comment>